<evidence type="ECO:0000256" key="4">
    <source>
        <dbReference type="ARBA" id="ARBA00022705"/>
    </source>
</evidence>
<evidence type="ECO:0000256" key="2">
    <source>
        <dbReference type="ARBA" id="ARBA00022679"/>
    </source>
</evidence>
<dbReference type="InterPro" id="IPR036279">
    <property type="entry name" value="5-3_exonuclease_C_sf"/>
</dbReference>
<keyword evidence="2 11" id="KW-0808">Transferase</keyword>
<feature type="domain" description="5'-3' exonuclease" evidence="12">
    <location>
        <begin position="2"/>
        <end position="263"/>
    </location>
</feature>
<dbReference type="Pfam" id="PF01367">
    <property type="entry name" value="5_3_exonuc"/>
    <property type="match status" value="1"/>
</dbReference>
<dbReference type="Proteomes" id="UP000597877">
    <property type="component" value="Unassembled WGS sequence"/>
</dbReference>
<accession>A0ABR7F394</accession>
<evidence type="ECO:0000256" key="8">
    <source>
        <dbReference type="ARBA" id="ARBA00023204"/>
    </source>
</evidence>
<dbReference type="InterPro" id="IPR012337">
    <property type="entry name" value="RNaseH-like_sf"/>
</dbReference>
<sequence length="882" mass="99994">MSKLVLVDGHSILNRAFYGVPLFTNSEGLHTNAVFGFLNILFKLIDDEKPDYLAIAFDVHQPTFRHEMFKDYKGTRKPMLPELREQVPVIKELLHKMNITTIELPGFEADDVIGTMSKIGEDAGMDVCVFSGDRDLLQLASDKVMICIPKTKKGQTTVEKYKTEEVKELYKVTPVEFIDVKALMGDSSDNIPGVPGIGEKGATNIIEQFGSIENAYEHAEEISNKRNKTALLEHYDMAQMSKVLATINRKSPVETKIEDCVFEDIYTADALDMIKHLEFKSMIPRFSGVTLENKYEDSFVKISQPDKAEELFNNLKSADKIGLYIYGNNDITGISICKEDDAVYFLPVFGLITKEYLIFHIRDIVNSNCIISVANIKENNDIFNKTILENDENSNLFDVEIAAYLINPLSNTYLYDDIARDYLGITLPSMEEIFPKVKKGEVSPYEIEENVINYCCYNALVNYKAYDVLKSKLIETDMWDVYSNIEIPLTYALYSMEKCGIMIKPEELKEYGNRLNGDIKILEKEIYDEAGHDFNINSPKQLGEILFGEMGLPGGKKTKTGYSTSASVLEKLEPEYPFVRKILEYRQLTKLKSTYADGLAVYIGDDSRIHGKFNQTITATGRISSTEPNLQNIPVRMALGREIRKVFVPKDDCVFLDADYSQIELRILAHMSDDENLIEAYRESKDIHAATASLVFHVPLDEVTKTQRSNAKAVNFGIVYGISSFGLSQDLSISKKEAEKYIDDYFKSYPGIKNYLDNSVKEAKEKGYSTTMFGRRRPIPELKAGNFMQRQFGERVAMNSPIQGTAADIMKIAMINVERELRKNNLKSRIVLQVHDELLVETYKDEISTVQDILVKNMEGAANLHVPLDVDVKEGNNWDEAH</sequence>
<reference evidence="14 15" key="1">
    <citation type="submission" date="2020-08" db="EMBL/GenBank/DDBJ databases">
        <title>Genome public.</title>
        <authorList>
            <person name="Liu C."/>
            <person name="Sun Q."/>
        </authorList>
    </citation>
    <scope>NUCLEOTIDE SEQUENCE [LARGE SCALE GENOMIC DNA]</scope>
    <source>
        <strain evidence="14 15">BX4</strain>
    </source>
</reference>
<comment type="similarity">
    <text evidence="1 11">Belongs to the DNA polymerase type-A family.</text>
</comment>
<dbReference type="CDD" id="cd09859">
    <property type="entry name" value="PIN_53EXO"/>
    <property type="match status" value="1"/>
</dbReference>
<dbReference type="PANTHER" id="PTHR10133:SF27">
    <property type="entry name" value="DNA POLYMERASE NU"/>
    <property type="match status" value="1"/>
</dbReference>
<gene>
    <name evidence="11 14" type="primary">polA</name>
    <name evidence="14" type="ORF">H8S00_08785</name>
</gene>
<evidence type="ECO:0000256" key="6">
    <source>
        <dbReference type="ARBA" id="ARBA00022932"/>
    </source>
</evidence>
<dbReference type="Gene3D" id="1.10.150.20">
    <property type="entry name" value="5' to 3' exonuclease, C-terminal subdomain"/>
    <property type="match status" value="2"/>
</dbReference>
<dbReference type="Pfam" id="PF02739">
    <property type="entry name" value="5_3_exonuc_N"/>
    <property type="match status" value="1"/>
</dbReference>
<keyword evidence="7 11" id="KW-0238">DNA-binding</keyword>
<keyword evidence="11" id="KW-0269">Exonuclease</keyword>
<dbReference type="EC" id="2.7.7.7" evidence="10 11"/>
<dbReference type="SUPFAM" id="SSF56672">
    <property type="entry name" value="DNA/RNA polymerases"/>
    <property type="match status" value="1"/>
</dbReference>
<dbReference type="InterPro" id="IPR029060">
    <property type="entry name" value="PIN-like_dom_sf"/>
</dbReference>
<dbReference type="Gene3D" id="1.20.1060.10">
    <property type="entry name" value="Taq DNA Polymerase, Chain T, domain 4"/>
    <property type="match status" value="1"/>
</dbReference>
<dbReference type="SMART" id="SM00482">
    <property type="entry name" value="POLAc"/>
    <property type="match status" value="1"/>
</dbReference>
<keyword evidence="5 11" id="KW-0227">DNA damage</keyword>
<dbReference type="RefSeq" id="WP_118588590.1">
    <property type="nucleotide sequence ID" value="NZ_JACOOZ010000005.1"/>
</dbReference>
<evidence type="ECO:0000256" key="10">
    <source>
        <dbReference type="NCBIfam" id="TIGR00593"/>
    </source>
</evidence>
<dbReference type="SMART" id="SM00475">
    <property type="entry name" value="53EXOc"/>
    <property type="match status" value="1"/>
</dbReference>
<dbReference type="SUPFAM" id="SSF47807">
    <property type="entry name" value="5' to 3' exonuclease, C-terminal subdomain"/>
    <property type="match status" value="1"/>
</dbReference>
<feature type="domain" description="DNA-directed DNA polymerase family A palm" evidence="13">
    <location>
        <begin position="640"/>
        <end position="846"/>
    </location>
</feature>
<evidence type="ECO:0000256" key="1">
    <source>
        <dbReference type="ARBA" id="ARBA00007705"/>
    </source>
</evidence>
<dbReference type="Pfam" id="PF00476">
    <property type="entry name" value="DNA_pol_A"/>
    <property type="match status" value="1"/>
</dbReference>
<evidence type="ECO:0000313" key="15">
    <source>
        <dbReference type="Proteomes" id="UP000597877"/>
    </source>
</evidence>
<protein>
    <recommendedName>
        <fullName evidence="10 11">DNA polymerase I</fullName>
        <ecNumber evidence="10 11">2.7.7.7</ecNumber>
    </recommendedName>
</protein>
<dbReference type="Gene3D" id="3.30.420.10">
    <property type="entry name" value="Ribonuclease H-like superfamily/Ribonuclease H"/>
    <property type="match status" value="1"/>
</dbReference>
<dbReference type="NCBIfam" id="NF004397">
    <property type="entry name" value="PRK05755.1"/>
    <property type="match status" value="1"/>
</dbReference>
<dbReference type="SUPFAM" id="SSF53098">
    <property type="entry name" value="Ribonuclease H-like"/>
    <property type="match status" value="1"/>
</dbReference>
<dbReference type="CDD" id="cd08637">
    <property type="entry name" value="DNA_pol_A_pol_I_C"/>
    <property type="match status" value="1"/>
</dbReference>
<evidence type="ECO:0000259" key="12">
    <source>
        <dbReference type="SMART" id="SM00475"/>
    </source>
</evidence>
<dbReference type="InterPro" id="IPR019760">
    <property type="entry name" value="DNA-dir_DNA_pol_A_CS"/>
</dbReference>
<comment type="function">
    <text evidence="11">In addition to polymerase activity, this DNA polymerase exhibits 5'-3' exonuclease activity.</text>
</comment>
<dbReference type="GO" id="GO:0003887">
    <property type="term" value="F:DNA-directed DNA polymerase activity"/>
    <property type="evidence" value="ECO:0007669"/>
    <property type="project" value="UniProtKB-EC"/>
</dbReference>
<keyword evidence="11" id="KW-0378">Hydrolase</keyword>
<evidence type="ECO:0000256" key="5">
    <source>
        <dbReference type="ARBA" id="ARBA00022763"/>
    </source>
</evidence>
<dbReference type="Gene3D" id="3.30.70.370">
    <property type="match status" value="1"/>
</dbReference>
<dbReference type="InterPro" id="IPR018320">
    <property type="entry name" value="DNA_polymerase_1"/>
</dbReference>
<dbReference type="EMBL" id="JACOOZ010000005">
    <property type="protein sequence ID" value="MBC5668075.1"/>
    <property type="molecule type" value="Genomic_DNA"/>
</dbReference>
<dbReference type="InterPro" id="IPR002298">
    <property type="entry name" value="DNA_polymerase_A"/>
</dbReference>
<dbReference type="InterPro" id="IPR002421">
    <property type="entry name" value="5-3_exonuclease"/>
</dbReference>
<proteinExistence type="inferred from homology"/>
<evidence type="ECO:0000256" key="11">
    <source>
        <dbReference type="RuleBase" id="RU004460"/>
    </source>
</evidence>
<comment type="subunit">
    <text evidence="11">Single-chain monomer with multiple functions.</text>
</comment>
<dbReference type="InterPro" id="IPR008918">
    <property type="entry name" value="HhH2"/>
</dbReference>
<evidence type="ECO:0000256" key="7">
    <source>
        <dbReference type="ARBA" id="ARBA00023125"/>
    </source>
</evidence>
<evidence type="ECO:0000259" key="13">
    <source>
        <dbReference type="SMART" id="SM00482"/>
    </source>
</evidence>
<evidence type="ECO:0000256" key="9">
    <source>
        <dbReference type="ARBA" id="ARBA00049244"/>
    </source>
</evidence>
<keyword evidence="8 11" id="KW-0234">DNA repair</keyword>
<keyword evidence="3 11" id="KW-0548">Nucleotidyltransferase</keyword>
<name>A0ABR7F394_9FIRM</name>
<comment type="catalytic activity">
    <reaction evidence="9 11">
        <text>DNA(n) + a 2'-deoxyribonucleoside 5'-triphosphate = DNA(n+1) + diphosphate</text>
        <dbReference type="Rhea" id="RHEA:22508"/>
        <dbReference type="Rhea" id="RHEA-COMP:17339"/>
        <dbReference type="Rhea" id="RHEA-COMP:17340"/>
        <dbReference type="ChEBI" id="CHEBI:33019"/>
        <dbReference type="ChEBI" id="CHEBI:61560"/>
        <dbReference type="ChEBI" id="CHEBI:173112"/>
        <dbReference type="EC" id="2.7.7.7"/>
    </reaction>
</comment>
<keyword evidence="15" id="KW-1185">Reference proteome</keyword>
<keyword evidence="4 11" id="KW-0235">DNA replication</keyword>
<dbReference type="PRINTS" id="PR00868">
    <property type="entry name" value="DNAPOLI"/>
</dbReference>
<comment type="caution">
    <text evidence="14">The sequence shown here is derived from an EMBL/GenBank/DDBJ whole genome shotgun (WGS) entry which is preliminary data.</text>
</comment>
<dbReference type="NCBIfam" id="TIGR00593">
    <property type="entry name" value="pola"/>
    <property type="match status" value="1"/>
</dbReference>
<dbReference type="InterPro" id="IPR020045">
    <property type="entry name" value="DNA_polI_H3TH"/>
</dbReference>
<dbReference type="Gene3D" id="3.40.50.1010">
    <property type="entry name" value="5'-nuclease"/>
    <property type="match status" value="1"/>
</dbReference>
<evidence type="ECO:0000256" key="3">
    <source>
        <dbReference type="ARBA" id="ARBA00022695"/>
    </source>
</evidence>
<dbReference type="PANTHER" id="PTHR10133">
    <property type="entry name" value="DNA POLYMERASE I"/>
    <property type="match status" value="1"/>
</dbReference>
<keyword evidence="11" id="KW-0540">Nuclease</keyword>
<dbReference type="InterPro" id="IPR036397">
    <property type="entry name" value="RNaseH_sf"/>
</dbReference>
<dbReference type="CDD" id="cd09898">
    <property type="entry name" value="H3TH_53EXO"/>
    <property type="match status" value="1"/>
</dbReference>
<dbReference type="SUPFAM" id="SSF88723">
    <property type="entry name" value="PIN domain-like"/>
    <property type="match status" value="1"/>
</dbReference>
<dbReference type="InterPro" id="IPR001098">
    <property type="entry name" value="DNA-dir_DNA_pol_A_palm_dom"/>
</dbReference>
<organism evidence="14 15">
    <name type="scientific">Eubacterium segne</name>
    <dbReference type="NCBI Taxonomy" id="2763045"/>
    <lineage>
        <taxon>Bacteria</taxon>
        <taxon>Bacillati</taxon>
        <taxon>Bacillota</taxon>
        <taxon>Clostridia</taxon>
        <taxon>Eubacteriales</taxon>
        <taxon>Eubacteriaceae</taxon>
        <taxon>Eubacterium</taxon>
    </lineage>
</organism>
<keyword evidence="6 11" id="KW-0239">DNA-directed DNA polymerase</keyword>
<dbReference type="SMART" id="SM00279">
    <property type="entry name" value="HhH2"/>
    <property type="match status" value="1"/>
</dbReference>
<dbReference type="InterPro" id="IPR020046">
    <property type="entry name" value="5-3_exonucl_a-hlix_arch_N"/>
</dbReference>
<dbReference type="PROSITE" id="PS00447">
    <property type="entry name" value="DNA_POLYMERASE_A"/>
    <property type="match status" value="1"/>
</dbReference>
<evidence type="ECO:0000313" key="14">
    <source>
        <dbReference type="EMBL" id="MBC5668075.1"/>
    </source>
</evidence>
<dbReference type="InterPro" id="IPR043502">
    <property type="entry name" value="DNA/RNA_pol_sf"/>
</dbReference>